<feature type="transmembrane region" description="Helical" evidence="1">
    <location>
        <begin position="89"/>
        <end position="112"/>
    </location>
</feature>
<feature type="transmembrane region" description="Helical" evidence="1">
    <location>
        <begin position="66"/>
        <end position="83"/>
    </location>
</feature>
<dbReference type="InterPro" id="IPR005325">
    <property type="entry name" value="DUF308_memb"/>
</dbReference>
<organism evidence="2 3">
    <name type="scientific">Anaerofustis stercorihominis</name>
    <dbReference type="NCBI Taxonomy" id="214853"/>
    <lineage>
        <taxon>Bacteria</taxon>
        <taxon>Bacillati</taxon>
        <taxon>Bacillota</taxon>
        <taxon>Clostridia</taxon>
        <taxon>Eubacteriales</taxon>
        <taxon>Eubacteriaceae</taxon>
        <taxon>Anaerofustis</taxon>
    </lineage>
</organism>
<evidence type="ECO:0000256" key="1">
    <source>
        <dbReference type="SAM" id="Phobius"/>
    </source>
</evidence>
<keyword evidence="1" id="KW-0472">Membrane</keyword>
<sequence length="433" mass="50103">MEFKKNISALNLFVSSMALIALGLYIFFETDIFLEWFPMIVGTILIYTSLSKFYSFYSKNNNKNNFVLLGDFVILIQGILAFIKPNLILIIFPAFVVFYSLCLGTISAIVFYQYKKAKAPFSILMILKSIAFFVIAFLVISANFYDKTFIITKLTGLYLIFYGITIFTDFIDEEIPKSYANKLIRKFSVRLPVLFTTNILKSTLKKVNDFINQVDTNNGEINLSENQIGLEPNLDILIHVKKDGTGAFGHVDFFFDGYVISYGNYDFSSLKLFGSMGEGVLFFAKSKEKYIKFCNWYDEKTIFDFGLRLTDLQIEKVRNKIKEHMANSYYWLAPIDYYNNKNKDYDDYASELSKANSITFRKIKRGRFKYYFTFYTNCVKFADSILGQAGIDILNLNGVISPGAYFNYFDREYRRKNSIVITKTVYNPKGIVK</sequence>
<feature type="transmembrane region" description="Helical" evidence="1">
    <location>
        <begin position="150"/>
        <end position="171"/>
    </location>
</feature>
<comment type="caution">
    <text evidence="2">The sequence shown here is derived from an EMBL/GenBank/DDBJ whole genome shotgun (WGS) entry which is preliminary data.</text>
</comment>
<feature type="transmembrane region" description="Helical" evidence="1">
    <location>
        <begin position="124"/>
        <end position="144"/>
    </location>
</feature>
<dbReference type="Proteomes" id="UP000261212">
    <property type="component" value="Unassembled WGS sequence"/>
</dbReference>
<dbReference type="EMBL" id="QUSM01000005">
    <property type="protein sequence ID" value="RGD73621.1"/>
    <property type="molecule type" value="Genomic_DNA"/>
</dbReference>
<dbReference type="RefSeq" id="WP_117532592.1">
    <property type="nucleotide sequence ID" value="NZ_QUSM01000005.1"/>
</dbReference>
<keyword evidence="1" id="KW-0812">Transmembrane</keyword>
<gene>
    <name evidence="2" type="ORF">DW687_09735</name>
</gene>
<name>A0A3E3DWI9_9FIRM</name>
<accession>A0A3E3DWI9</accession>
<keyword evidence="1" id="KW-1133">Transmembrane helix</keyword>
<evidence type="ECO:0000313" key="3">
    <source>
        <dbReference type="Proteomes" id="UP000261212"/>
    </source>
</evidence>
<feature type="transmembrane region" description="Helical" evidence="1">
    <location>
        <begin position="34"/>
        <end position="54"/>
    </location>
</feature>
<dbReference type="AlphaFoldDB" id="A0A3E3DWI9"/>
<dbReference type="Pfam" id="PF03729">
    <property type="entry name" value="DUF308"/>
    <property type="match status" value="1"/>
</dbReference>
<reference evidence="2 3" key="1">
    <citation type="submission" date="2018-08" db="EMBL/GenBank/DDBJ databases">
        <title>A genome reference for cultivated species of the human gut microbiota.</title>
        <authorList>
            <person name="Zou Y."/>
            <person name="Xue W."/>
            <person name="Luo G."/>
        </authorList>
    </citation>
    <scope>NUCLEOTIDE SEQUENCE [LARGE SCALE GENOMIC DNA]</scope>
    <source>
        <strain evidence="2 3">AM25-6</strain>
    </source>
</reference>
<proteinExistence type="predicted"/>
<feature type="transmembrane region" description="Helical" evidence="1">
    <location>
        <begin position="7"/>
        <end position="28"/>
    </location>
</feature>
<evidence type="ECO:0008006" key="4">
    <source>
        <dbReference type="Google" id="ProtNLM"/>
    </source>
</evidence>
<evidence type="ECO:0000313" key="2">
    <source>
        <dbReference type="EMBL" id="RGD73621.1"/>
    </source>
</evidence>
<protein>
    <recommendedName>
        <fullName evidence="4">DUF308 domain-containing protein</fullName>
    </recommendedName>
</protein>